<dbReference type="PANTHER" id="PTHR33180:SF31">
    <property type="entry name" value="POLYPROTEIN PROTEIN"/>
    <property type="match status" value="1"/>
</dbReference>
<dbReference type="EMBL" id="JACXVP010000001">
    <property type="protein sequence ID" value="KAG5630439.1"/>
    <property type="molecule type" value="Genomic_DNA"/>
</dbReference>
<gene>
    <name evidence="1" type="ORF">H5410_002156</name>
</gene>
<reference evidence="1 2" key="1">
    <citation type="submission" date="2020-09" db="EMBL/GenBank/DDBJ databases">
        <title>De no assembly of potato wild relative species, Solanum commersonii.</title>
        <authorList>
            <person name="Cho K."/>
        </authorList>
    </citation>
    <scope>NUCLEOTIDE SEQUENCE [LARGE SCALE GENOMIC DNA]</scope>
    <source>
        <strain evidence="1">LZ3.2</strain>
        <tissue evidence="1">Leaf</tissue>
    </source>
</reference>
<dbReference type="OrthoDB" id="1329154at2759"/>
<evidence type="ECO:0000313" key="1">
    <source>
        <dbReference type="EMBL" id="KAG5630439.1"/>
    </source>
</evidence>
<protein>
    <submittedName>
        <fullName evidence="1">Uncharacterized protein</fullName>
    </submittedName>
</protein>
<proteinExistence type="predicted"/>
<name>A0A9J6B235_SOLCO</name>
<sequence>MLYISLRMTSLCCPDRMKSVLELTLTHSTSLSSSPGLEAPIFLYGSGSSIQLMTEERKTGEIVKYINTILGRALHSTHPYVGLPVAKFLDQLKGSLAPLMPNTTLRWIEAEVPIEKRHHNSIQNESILCHPMAACLRAIIPRKSIDLGLLIE</sequence>
<dbReference type="AlphaFoldDB" id="A0A9J6B235"/>
<dbReference type="PANTHER" id="PTHR33180">
    <property type="entry name" value="PHOTOSYSTEM II CP43 REACTION CENTER PROTEIN"/>
    <property type="match status" value="1"/>
</dbReference>
<organism evidence="1 2">
    <name type="scientific">Solanum commersonii</name>
    <name type="common">Commerson's wild potato</name>
    <name type="synonym">Commerson's nightshade</name>
    <dbReference type="NCBI Taxonomy" id="4109"/>
    <lineage>
        <taxon>Eukaryota</taxon>
        <taxon>Viridiplantae</taxon>
        <taxon>Streptophyta</taxon>
        <taxon>Embryophyta</taxon>
        <taxon>Tracheophyta</taxon>
        <taxon>Spermatophyta</taxon>
        <taxon>Magnoliopsida</taxon>
        <taxon>eudicotyledons</taxon>
        <taxon>Gunneridae</taxon>
        <taxon>Pentapetalae</taxon>
        <taxon>asterids</taxon>
        <taxon>lamiids</taxon>
        <taxon>Solanales</taxon>
        <taxon>Solanaceae</taxon>
        <taxon>Solanoideae</taxon>
        <taxon>Solaneae</taxon>
        <taxon>Solanum</taxon>
    </lineage>
</organism>
<comment type="caution">
    <text evidence="1">The sequence shown here is derived from an EMBL/GenBank/DDBJ whole genome shotgun (WGS) entry which is preliminary data.</text>
</comment>
<keyword evidence="2" id="KW-1185">Reference proteome</keyword>
<evidence type="ECO:0000313" key="2">
    <source>
        <dbReference type="Proteomes" id="UP000824120"/>
    </source>
</evidence>
<dbReference type="Proteomes" id="UP000824120">
    <property type="component" value="Chromosome 1"/>
</dbReference>
<accession>A0A9J6B235</accession>